<dbReference type="Pfam" id="PF00128">
    <property type="entry name" value="Alpha-amylase"/>
    <property type="match status" value="2"/>
</dbReference>
<dbReference type="PANTHER" id="PTHR10357">
    <property type="entry name" value="ALPHA-AMYLASE FAMILY MEMBER"/>
    <property type="match status" value="1"/>
</dbReference>
<accession>A0A6L6PC92</accession>
<evidence type="ECO:0000259" key="1">
    <source>
        <dbReference type="SMART" id="SM00642"/>
    </source>
</evidence>
<dbReference type="PANTHER" id="PTHR10357:SF209">
    <property type="entry name" value="PERIPLASMIC ALPHA-AMYLASE"/>
    <property type="match status" value="1"/>
</dbReference>
<dbReference type="SMART" id="SM00642">
    <property type="entry name" value="Aamy"/>
    <property type="match status" value="1"/>
</dbReference>
<dbReference type="Gene3D" id="3.20.20.80">
    <property type="entry name" value="Glycosidases"/>
    <property type="match status" value="2"/>
</dbReference>
<evidence type="ECO:0000313" key="2">
    <source>
        <dbReference type="EMBL" id="MTV36644.1"/>
    </source>
</evidence>
<proteinExistence type="predicted"/>
<sequence>MAIRHWALPSTPLPAICCTGTAPTARSMHVRSCRMTGRARPILGHYRYRPCRRMASPFNRTVIRRCAAPLRWPATTGRPYRDDALTPEQDQGFAENPIVYFLMTDRFHASGPSGMGSYGRLNEPGGMGTFHGGNFAGISEKLRAGWFNELGVNAIWISAPYEQIHGWVPGAAGFRHEAYHGYWPLDYTCVDANFGDRASFREMVSEAHARGIAIVLDVVLGHVGYPDLNTLSQFLPATVQPHAGTVEVENYQAGYNLDAPQLLDWWGPAWVRASLPGYQSGGDDELTRLMLGLPRLLSECDNHVALPAFLRTKPDTGAVDLPATTVAGYVIGWLCQWVREFGVDGFRCDSARHVGLRTWQRLKSQARAAWRQWREETGRGDANQQFWMLGEVFGHGLERSAYFDHGFDSVLNFSFQHELKDIAQAADLASAFGRSLAWMRLDRLYARYAQALGGREHDVLSYLSSHDTELFPRPWLHFGATALMLLPGGVQIFYGDETARPPSAHAAADPVQATRSDMNWSAPDVALLRHWQLLGCFRRRHIAIARGNHRRISADPYVFVRADARSGDVVMIVIGPGQVRLRVVDDFGPVPGLRDAYTGTTCEVVDGCVELTVATLALLERT</sequence>
<dbReference type="OrthoDB" id="9800174at2"/>
<dbReference type="GO" id="GO:0005975">
    <property type="term" value="P:carbohydrate metabolic process"/>
    <property type="evidence" value="ECO:0007669"/>
    <property type="project" value="InterPro"/>
</dbReference>
<dbReference type="InterPro" id="IPR017853">
    <property type="entry name" value="GH"/>
</dbReference>
<protein>
    <submittedName>
        <fullName evidence="2">Alpha-amylase</fullName>
    </submittedName>
</protein>
<reference evidence="2 3" key="1">
    <citation type="submission" date="2019-11" db="EMBL/GenBank/DDBJ databases">
        <title>Type strains purchased from KCTC, JCM and DSMZ.</title>
        <authorList>
            <person name="Lu H."/>
        </authorList>
    </citation>
    <scope>NUCLEOTIDE SEQUENCE [LARGE SCALE GENOMIC DNA]</scope>
    <source>
        <strain evidence="2 3">KCTC 22382</strain>
    </source>
</reference>
<dbReference type="Proteomes" id="UP000475582">
    <property type="component" value="Unassembled WGS sequence"/>
</dbReference>
<gene>
    <name evidence="2" type="ORF">GM676_03460</name>
</gene>
<dbReference type="SUPFAM" id="SSF51445">
    <property type="entry name" value="(Trans)glycosidases"/>
    <property type="match status" value="1"/>
</dbReference>
<name>A0A6L6PC92_9BURK</name>
<organism evidence="2 3">
    <name type="scientific">Duganella radicis</name>
    <dbReference type="NCBI Taxonomy" id="551988"/>
    <lineage>
        <taxon>Bacteria</taxon>
        <taxon>Pseudomonadati</taxon>
        <taxon>Pseudomonadota</taxon>
        <taxon>Betaproteobacteria</taxon>
        <taxon>Burkholderiales</taxon>
        <taxon>Oxalobacteraceae</taxon>
        <taxon>Telluria group</taxon>
        <taxon>Duganella</taxon>
    </lineage>
</organism>
<dbReference type="AlphaFoldDB" id="A0A6L6PC92"/>
<feature type="domain" description="Glycosyl hydrolase family 13 catalytic" evidence="1">
    <location>
        <begin position="101"/>
        <end position="538"/>
    </location>
</feature>
<dbReference type="EMBL" id="WNKY01000002">
    <property type="protein sequence ID" value="MTV36644.1"/>
    <property type="molecule type" value="Genomic_DNA"/>
</dbReference>
<dbReference type="InterPro" id="IPR006047">
    <property type="entry name" value="GH13_cat_dom"/>
</dbReference>
<keyword evidence="3" id="KW-1185">Reference proteome</keyword>
<evidence type="ECO:0000313" key="3">
    <source>
        <dbReference type="Proteomes" id="UP000475582"/>
    </source>
</evidence>
<comment type="caution">
    <text evidence="2">The sequence shown here is derived from an EMBL/GenBank/DDBJ whole genome shotgun (WGS) entry which is preliminary data.</text>
</comment>